<protein>
    <submittedName>
        <fullName evidence="3">Uncharacterized protein</fullName>
    </submittedName>
</protein>
<accession>A0A9E7GB59</accession>
<reference evidence="3" key="1">
    <citation type="submission" date="2022-05" db="EMBL/GenBank/DDBJ databases">
        <title>The Musa troglodytarum L. genome provides insights into the mechanism of non-climacteric behaviour and enrichment of carotenoids.</title>
        <authorList>
            <person name="Wang J."/>
        </authorList>
    </citation>
    <scope>NUCLEOTIDE SEQUENCE</scope>
    <source>
        <tissue evidence="3">Leaf</tissue>
    </source>
</reference>
<sequence length="105" mass="11438">MKSMRRRPSQYLPAGFRKNVSPLGGGAWPNAEDSPPVSELESPKLKMAGKAQGADAAVSWSSSEPMRIDAMGGSIRGKAMVHNADGAGFSRKDLLKPRRWHYLDQ</sequence>
<keyword evidence="4" id="KW-1185">Reference proteome</keyword>
<evidence type="ECO:0000313" key="2">
    <source>
        <dbReference type="EMBL" id="URE08851.1"/>
    </source>
</evidence>
<feature type="region of interest" description="Disordered" evidence="1">
    <location>
        <begin position="1"/>
        <end position="48"/>
    </location>
</feature>
<evidence type="ECO:0000256" key="1">
    <source>
        <dbReference type="SAM" id="MobiDB-lite"/>
    </source>
</evidence>
<dbReference type="EMBL" id="CP097508">
    <property type="protein sequence ID" value="URE08851.1"/>
    <property type="molecule type" value="Genomic_DNA"/>
</dbReference>
<dbReference type="AlphaFoldDB" id="A0A9E7GB59"/>
<dbReference type="EMBL" id="CP097508">
    <property type="protein sequence ID" value="URE11130.1"/>
    <property type="molecule type" value="Genomic_DNA"/>
</dbReference>
<organism evidence="3 4">
    <name type="scientific">Musa troglodytarum</name>
    <name type="common">fe'i banana</name>
    <dbReference type="NCBI Taxonomy" id="320322"/>
    <lineage>
        <taxon>Eukaryota</taxon>
        <taxon>Viridiplantae</taxon>
        <taxon>Streptophyta</taxon>
        <taxon>Embryophyta</taxon>
        <taxon>Tracheophyta</taxon>
        <taxon>Spermatophyta</taxon>
        <taxon>Magnoliopsida</taxon>
        <taxon>Liliopsida</taxon>
        <taxon>Zingiberales</taxon>
        <taxon>Musaceae</taxon>
        <taxon>Musa</taxon>
    </lineage>
</organism>
<evidence type="ECO:0000313" key="3">
    <source>
        <dbReference type="EMBL" id="URE11130.1"/>
    </source>
</evidence>
<gene>
    <name evidence="2" type="ORF">MUK42_36245</name>
    <name evidence="3" type="ORF">MUK42_36258</name>
</gene>
<name>A0A9E7GB59_9LILI</name>
<dbReference type="Proteomes" id="UP001055439">
    <property type="component" value="Chromosome 6"/>
</dbReference>
<proteinExistence type="predicted"/>
<evidence type="ECO:0000313" key="4">
    <source>
        <dbReference type="Proteomes" id="UP001055439"/>
    </source>
</evidence>